<dbReference type="AlphaFoldDB" id="A0A1H9YQI7"/>
<dbReference type="OrthoDB" id="5383458at2"/>
<evidence type="ECO:0000313" key="2">
    <source>
        <dbReference type="EMBL" id="SES70767.1"/>
    </source>
</evidence>
<keyword evidence="1" id="KW-0732">Signal</keyword>
<accession>A0A1H9YQI7</accession>
<reference evidence="2 3" key="1">
    <citation type="submission" date="2016-10" db="EMBL/GenBank/DDBJ databases">
        <authorList>
            <person name="de Groot N.N."/>
        </authorList>
    </citation>
    <scope>NUCLEOTIDE SEQUENCE [LARGE SCALE GENOMIC DNA]</scope>
    <source>
        <strain evidence="2 3">DSM 25947</strain>
    </source>
</reference>
<name>A0A1H9YQI7_9BACT</name>
<dbReference type="Proteomes" id="UP000181981">
    <property type="component" value="Unassembled WGS sequence"/>
</dbReference>
<proteinExistence type="predicted"/>
<feature type="chain" id="PRO_5010329282" description="Alginate export domain-containing protein" evidence="1">
    <location>
        <begin position="20"/>
        <end position="390"/>
    </location>
</feature>
<evidence type="ECO:0008006" key="4">
    <source>
        <dbReference type="Google" id="ProtNLM"/>
    </source>
</evidence>
<evidence type="ECO:0000313" key="3">
    <source>
        <dbReference type="Proteomes" id="UP000181981"/>
    </source>
</evidence>
<organism evidence="2 3">
    <name type="scientific">Draconibacterium orientale</name>
    <dbReference type="NCBI Taxonomy" id="1168034"/>
    <lineage>
        <taxon>Bacteria</taxon>
        <taxon>Pseudomonadati</taxon>
        <taxon>Bacteroidota</taxon>
        <taxon>Bacteroidia</taxon>
        <taxon>Marinilabiliales</taxon>
        <taxon>Prolixibacteraceae</taxon>
        <taxon>Draconibacterium</taxon>
    </lineage>
</organism>
<dbReference type="RefSeq" id="WP_139177989.1">
    <property type="nucleotide sequence ID" value="NZ_FOHT01000001.1"/>
</dbReference>
<dbReference type="SUPFAM" id="SSF56935">
    <property type="entry name" value="Porins"/>
    <property type="match status" value="1"/>
</dbReference>
<protein>
    <recommendedName>
        <fullName evidence="4">Alginate export domain-containing protein</fullName>
    </recommendedName>
</protein>
<sequence>MKKNLLILSLLFFSTAVYAQPKLSFYGYVKDLGMYYHPVEPIPVSIDKSLDYLFLNEIHNRLNFKWYASDKLTIALEARNRIYMGQMIREFPDYEDFVDDDNGYFDMGTVLLSADSWFLHTMLDRAWVDYTSGKLQVRLGRQRINWGTNLVSNPNDVFNTFSYFDFDYEERPGTDGIRVQYYTGVTSSAELVYKIGHNSDETAIAGMYRFSKFDYDIQFLGGRVGKDFVFGGGWAGDIKGAGFRGEATWFRPRDKGNTANFETFVASVSADYTFPNSFYLHFGTLFNSYGTTGDAGGRSFFAPDISAKMLSLGKYQLFGQISYPVTPLFSTNLSAMVNPCDGSSFLGPALTYSLGNNWELMLNGQLFFGRDGTEYGDYGQAVYARVKWAF</sequence>
<gene>
    <name evidence="2" type="ORF">SAMN05444285_101259</name>
</gene>
<feature type="signal peptide" evidence="1">
    <location>
        <begin position="1"/>
        <end position="19"/>
    </location>
</feature>
<dbReference type="EMBL" id="FOHT01000001">
    <property type="protein sequence ID" value="SES70767.1"/>
    <property type="molecule type" value="Genomic_DNA"/>
</dbReference>
<evidence type="ECO:0000256" key="1">
    <source>
        <dbReference type="SAM" id="SignalP"/>
    </source>
</evidence>